<proteinExistence type="predicted"/>
<evidence type="ECO:0000313" key="2">
    <source>
        <dbReference type="Proteomes" id="UP000503088"/>
    </source>
</evidence>
<accession>A0A7D3XRG4</accession>
<protein>
    <submittedName>
        <fullName evidence="1">Uncharacterized protein</fullName>
    </submittedName>
</protein>
<reference evidence="1 2" key="1">
    <citation type="submission" date="2020-01" db="EMBL/GenBank/DDBJ databases">
        <authorList>
            <person name="Gulvik C.A."/>
            <person name="Batra D.G."/>
        </authorList>
    </citation>
    <scope>NUCLEOTIDE SEQUENCE [LARGE SCALE GENOMIC DNA]</scope>
    <source>
        <strain evidence="1 2">W9323</strain>
    </source>
</reference>
<dbReference type="AlphaFoldDB" id="A0A7D3XRG4"/>
<dbReference type="RefSeq" id="WP_173223476.1">
    <property type="nucleotide sequence ID" value="NZ_CP048104.1"/>
</dbReference>
<keyword evidence="2" id="KW-1185">Reference proteome</keyword>
<dbReference type="EMBL" id="CP048104">
    <property type="protein sequence ID" value="QKG85122.1"/>
    <property type="molecule type" value="Genomic_DNA"/>
</dbReference>
<evidence type="ECO:0000313" key="1">
    <source>
        <dbReference type="EMBL" id="QKG85122.1"/>
    </source>
</evidence>
<dbReference type="Proteomes" id="UP000503088">
    <property type="component" value="Chromosome"/>
</dbReference>
<sequence length="119" mass="13804">MPESHPSKKDFADLLNQLTGRHVHNEKSMDRLLHQAKKSYHHRGPEGLFDYVRQLTQVPLSNNDMKQMMDSIKGAGSPDQAFERLVDQKWLSDKQASALEHALELETKKGTKKKKRRKR</sequence>
<gene>
    <name evidence="1" type="ORF">GXN76_12025</name>
</gene>
<organism evidence="1 2">
    <name type="scientific">Kroppenstedtia pulmonis</name>
    <dbReference type="NCBI Taxonomy" id="1380685"/>
    <lineage>
        <taxon>Bacteria</taxon>
        <taxon>Bacillati</taxon>
        <taxon>Bacillota</taxon>
        <taxon>Bacilli</taxon>
        <taxon>Bacillales</taxon>
        <taxon>Thermoactinomycetaceae</taxon>
        <taxon>Kroppenstedtia</taxon>
    </lineage>
</organism>
<name>A0A7D3XRG4_9BACL</name>
<dbReference type="KEGG" id="kpul:GXN76_12025"/>